<dbReference type="OrthoDB" id="772370at2"/>
<keyword evidence="2" id="KW-1185">Reference proteome</keyword>
<dbReference type="STRING" id="683125.SAMN05660206_10485"/>
<name>A0A1I6S2X4_9SPHI</name>
<sequence>MESITIYPKSEKQKTLLKSLLEEMKVRFEISRSDDTLMEEEEFYAKIDRAKQQAKDGKGIHVKTKEELQAYLNSL</sequence>
<dbReference type="AlphaFoldDB" id="A0A1I6S2X4"/>
<protein>
    <submittedName>
        <fullName evidence="1">Uncharacterized protein</fullName>
    </submittedName>
</protein>
<reference evidence="1 2" key="1">
    <citation type="submission" date="2016-10" db="EMBL/GenBank/DDBJ databases">
        <authorList>
            <person name="de Groot N.N."/>
        </authorList>
    </citation>
    <scope>NUCLEOTIDE SEQUENCE [LARGE SCALE GENOMIC DNA]</scope>
    <source>
        <strain evidence="1 2">DSM 22789</strain>
    </source>
</reference>
<dbReference type="Proteomes" id="UP000198785">
    <property type="component" value="Unassembled WGS sequence"/>
</dbReference>
<proteinExistence type="predicted"/>
<dbReference type="InterPro" id="IPR020271">
    <property type="entry name" value="Uncharacterised_MJ1172"/>
</dbReference>
<dbReference type="RefSeq" id="WP_093364719.1">
    <property type="nucleotide sequence ID" value="NZ_FOZZ01000004.1"/>
</dbReference>
<dbReference type="EMBL" id="FOZZ01000004">
    <property type="protein sequence ID" value="SFS71292.1"/>
    <property type="molecule type" value="Genomic_DNA"/>
</dbReference>
<accession>A0A1I6S2X4</accession>
<dbReference type="Pfam" id="PF10884">
    <property type="entry name" value="DUF2683"/>
    <property type="match status" value="1"/>
</dbReference>
<gene>
    <name evidence="1" type="ORF">SAMN05660206_10485</name>
</gene>
<evidence type="ECO:0000313" key="1">
    <source>
        <dbReference type="EMBL" id="SFS71292.1"/>
    </source>
</evidence>
<evidence type="ECO:0000313" key="2">
    <source>
        <dbReference type="Proteomes" id="UP000198785"/>
    </source>
</evidence>
<organism evidence="1 2">
    <name type="scientific">Sphingobacterium wenxiniae</name>
    <dbReference type="NCBI Taxonomy" id="683125"/>
    <lineage>
        <taxon>Bacteria</taxon>
        <taxon>Pseudomonadati</taxon>
        <taxon>Bacteroidota</taxon>
        <taxon>Sphingobacteriia</taxon>
        <taxon>Sphingobacteriales</taxon>
        <taxon>Sphingobacteriaceae</taxon>
        <taxon>Sphingobacterium</taxon>
    </lineage>
</organism>